<dbReference type="GO" id="GO:0004674">
    <property type="term" value="F:protein serine/threonine kinase activity"/>
    <property type="evidence" value="ECO:0007669"/>
    <property type="project" value="UniProtKB-KW"/>
</dbReference>
<dbReference type="CDD" id="cd08217">
    <property type="entry name" value="STKc_Nek2"/>
    <property type="match status" value="1"/>
</dbReference>
<dbReference type="Gene3D" id="3.30.200.20">
    <property type="entry name" value="Phosphorylase Kinase, domain 1"/>
    <property type="match status" value="1"/>
</dbReference>
<comment type="similarity">
    <text evidence="1">Belongs to the protein kinase superfamily. NEK Ser/Thr protein kinase family. NIMA subfamily.</text>
</comment>
<dbReference type="InterPro" id="IPR008271">
    <property type="entry name" value="Ser/Thr_kinase_AS"/>
</dbReference>
<feature type="binding site" evidence="7">
    <location>
        <position position="36"/>
    </location>
    <ligand>
        <name>ATP</name>
        <dbReference type="ChEBI" id="CHEBI:30616"/>
    </ligand>
</feature>
<evidence type="ECO:0000256" key="7">
    <source>
        <dbReference type="PROSITE-ProRule" id="PRU10141"/>
    </source>
</evidence>
<dbReference type="PROSITE" id="PS00108">
    <property type="entry name" value="PROTEIN_KINASE_ST"/>
    <property type="match status" value="1"/>
</dbReference>
<accession>A0A9W6T2X2</accession>
<keyword evidence="3" id="KW-0808">Transferase</keyword>
<proteinExistence type="inferred from homology"/>
<dbReference type="GO" id="GO:0005634">
    <property type="term" value="C:nucleus"/>
    <property type="evidence" value="ECO:0007669"/>
    <property type="project" value="TreeGrafter"/>
</dbReference>
<evidence type="ECO:0000313" key="10">
    <source>
        <dbReference type="EMBL" id="GME75387.1"/>
    </source>
</evidence>
<evidence type="ECO:0000256" key="2">
    <source>
        <dbReference type="ARBA" id="ARBA00012513"/>
    </source>
</evidence>
<dbReference type="Gene3D" id="1.10.510.10">
    <property type="entry name" value="Transferase(Phosphotransferase) domain 1"/>
    <property type="match status" value="1"/>
</dbReference>
<keyword evidence="6 7" id="KW-0067">ATP-binding</keyword>
<dbReference type="PROSITE" id="PS00107">
    <property type="entry name" value="PROTEIN_KINASE_ATP"/>
    <property type="match status" value="1"/>
</dbReference>
<evidence type="ECO:0000256" key="4">
    <source>
        <dbReference type="ARBA" id="ARBA00022741"/>
    </source>
</evidence>
<evidence type="ECO:0000256" key="1">
    <source>
        <dbReference type="ARBA" id="ARBA00010886"/>
    </source>
</evidence>
<dbReference type="Proteomes" id="UP001165120">
    <property type="component" value="Unassembled WGS sequence"/>
</dbReference>
<keyword evidence="4 7" id="KW-0547">Nucleotide-binding</keyword>
<dbReference type="PANTHER" id="PTHR43671:SF13">
    <property type="entry name" value="SERINE_THREONINE-PROTEIN KINASE NEK2"/>
    <property type="match status" value="1"/>
</dbReference>
<dbReference type="Pfam" id="PF00069">
    <property type="entry name" value="Pkinase"/>
    <property type="match status" value="2"/>
</dbReference>
<organism evidence="10 11">
    <name type="scientific">Candida boidinii</name>
    <name type="common">Yeast</name>
    <dbReference type="NCBI Taxonomy" id="5477"/>
    <lineage>
        <taxon>Eukaryota</taxon>
        <taxon>Fungi</taxon>
        <taxon>Dikarya</taxon>
        <taxon>Ascomycota</taxon>
        <taxon>Saccharomycotina</taxon>
        <taxon>Pichiomycetes</taxon>
        <taxon>Pichiales</taxon>
        <taxon>Pichiaceae</taxon>
        <taxon>Ogataea</taxon>
        <taxon>Ogataea/Candida clade</taxon>
    </lineage>
</organism>
<dbReference type="GO" id="GO:0005524">
    <property type="term" value="F:ATP binding"/>
    <property type="evidence" value="ECO:0007669"/>
    <property type="project" value="UniProtKB-UniRule"/>
</dbReference>
<name>A0A9W6T2X2_CANBO</name>
<keyword evidence="8" id="KW-0723">Serine/threonine-protein kinase</keyword>
<gene>
    <name evidence="10" type="ORF">Cboi02_000476600</name>
</gene>
<dbReference type="AlphaFoldDB" id="A0A9W6T2X2"/>
<evidence type="ECO:0000256" key="8">
    <source>
        <dbReference type="RuleBase" id="RU000304"/>
    </source>
</evidence>
<feature type="domain" description="Protein kinase" evidence="9">
    <location>
        <begin position="7"/>
        <end position="294"/>
    </location>
</feature>
<dbReference type="GO" id="GO:0030447">
    <property type="term" value="P:filamentous growth"/>
    <property type="evidence" value="ECO:0007669"/>
    <property type="project" value="UniProtKB-ARBA"/>
</dbReference>
<evidence type="ECO:0000256" key="6">
    <source>
        <dbReference type="ARBA" id="ARBA00022840"/>
    </source>
</evidence>
<dbReference type="EMBL" id="BSXN01002040">
    <property type="protein sequence ID" value="GME75387.1"/>
    <property type="molecule type" value="Genomic_DNA"/>
</dbReference>
<dbReference type="GO" id="GO:0007059">
    <property type="term" value="P:chromosome segregation"/>
    <property type="evidence" value="ECO:0007669"/>
    <property type="project" value="TreeGrafter"/>
</dbReference>
<evidence type="ECO:0000256" key="5">
    <source>
        <dbReference type="ARBA" id="ARBA00022777"/>
    </source>
</evidence>
<protein>
    <recommendedName>
        <fullName evidence="2">non-specific serine/threonine protein kinase</fullName>
        <ecNumber evidence="2">2.7.11.1</ecNumber>
    </recommendedName>
</protein>
<dbReference type="PANTHER" id="PTHR43671">
    <property type="entry name" value="SERINE/THREONINE-PROTEIN KINASE NEK"/>
    <property type="match status" value="1"/>
</dbReference>
<evidence type="ECO:0000259" key="9">
    <source>
        <dbReference type="PROSITE" id="PS50011"/>
    </source>
</evidence>
<reference evidence="10" key="1">
    <citation type="submission" date="2023-04" db="EMBL/GenBank/DDBJ databases">
        <title>Candida boidinii NBRC 10035.</title>
        <authorList>
            <person name="Ichikawa N."/>
            <person name="Sato H."/>
            <person name="Tonouchi N."/>
        </authorList>
    </citation>
    <scope>NUCLEOTIDE SEQUENCE</scope>
    <source>
        <strain evidence="10">NBRC 10035</strain>
    </source>
</reference>
<sequence>MAIIDDYQPLDIIGRGSFGCVRQVRRRIDGKIFVRKEISYNSMNAKEAQQLKTEFIILKSLAHPNIVQYISHGSIPDKRMVHIYMEYCDGGDLAQLIKYHKEAQKCIPEVKIWRIVTQVLLALYRCHYCKNIENVGDGYFINENEPRPSDSMNVVIHRDIKPDNIFMMKDEYTVKLGDFGLAKLLKSENEFAKTYVGTPYYMSPEVLMDSPYSPVCDIWSLGCVIYELCCLRPPFQAKTHLSLQEKIKKGDYQEIPDYYSDALKLVIKACLICDPDERASVNQLLQTDSFRPYRLEWEMKQKEKELIKKEKELILREATLNDEAKKVSERIFQCNKFEQETREDYRKYILVYLQSAAEKNASARDVLESLEAQEVSENIIPDRTTAISDISTSPTT</sequence>
<dbReference type="SUPFAM" id="SSF56112">
    <property type="entry name" value="Protein kinase-like (PK-like)"/>
    <property type="match status" value="1"/>
</dbReference>
<dbReference type="InterPro" id="IPR050660">
    <property type="entry name" value="NEK_Ser/Thr_kinase"/>
</dbReference>
<evidence type="ECO:0000256" key="3">
    <source>
        <dbReference type="ARBA" id="ARBA00022679"/>
    </source>
</evidence>
<dbReference type="EC" id="2.7.11.1" evidence="2"/>
<dbReference type="PROSITE" id="PS50011">
    <property type="entry name" value="PROTEIN_KINASE_DOM"/>
    <property type="match status" value="1"/>
</dbReference>
<keyword evidence="11" id="KW-1185">Reference proteome</keyword>
<dbReference type="SMART" id="SM00220">
    <property type="entry name" value="S_TKc"/>
    <property type="match status" value="1"/>
</dbReference>
<keyword evidence="5" id="KW-0418">Kinase</keyword>
<comment type="caution">
    <text evidence="10">The sequence shown here is derived from an EMBL/GenBank/DDBJ whole genome shotgun (WGS) entry which is preliminary data.</text>
</comment>
<dbReference type="GO" id="GO:0044732">
    <property type="term" value="C:mitotic spindle pole body"/>
    <property type="evidence" value="ECO:0007669"/>
    <property type="project" value="TreeGrafter"/>
</dbReference>
<dbReference type="InterPro" id="IPR017441">
    <property type="entry name" value="Protein_kinase_ATP_BS"/>
</dbReference>
<dbReference type="GO" id="GO:0005737">
    <property type="term" value="C:cytoplasm"/>
    <property type="evidence" value="ECO:0007669"/>
    <property type="project" value="TreeGrafter"/>
</dbReference>
<dbReference type="InterPro" id="IPR011009">
    <property type="entry name" value="Kinase-like_dom_sf"/>
</dbReference>
<dbReference type="InterPro" id="IPR000719">
    <property type="entry name" value="Prot_kinase_dom"/>
</dbReference>
<evidence type="ECO:0000313" key="11">
    <source>
        <dbReference type="Proteomes" id="UP001165120"/>
    </source>
</evidence>